<dbReference type="Proteomes" id="UP000555448">
    <property type="component" value="Unassembled WGS sequence"/>
</dbReference>
<dbReference type="GO" id="GO:0016787">
    <property type="term" value="F:hydrolase activity"/>
    <property type="evidence" value="ECO:0007669"/>
    <property type="project" value="UniProtKB-KW"/>
</dbReference>
<gene>
    <name evidence="3" type="ORF">HNO88_000444</name>
</gene>
<dbReference type="Gene3D" id="3.40.50.1820">
    <property type="entry name" value="alpha/beta hydrolase"/>
    <property type="match status" value="1"/>
</dbReference>
<accession>A0A7W7K6H2</accession>
<dbReference type="InterPro" id="IPR013094">
    <property type="entry name" value="AB_hydrolase_3"/>
</dbReference>
<comment type="caution">
    <text evidence="3">The sequence shown here is derived from an EMBL/GenBank/DDBJ whole genome shotgun (WGS) entry which is preliminary data.</text>
</comment>
<dbReference type="AlphaFoldDB" id="A0A7W7K6H2"/>
<protein>
    <submittedName>
        <fullName evidence="3">Acetyl esterase/lipase</fullName>
    </submittedName>
</protein>
<dbReference type="PANTHER" id="PTHR48081">
    <property type="entry name" value="AB HYDROLASE SUPERFAMILY PROTEIN C4A8.06C"/>
    <property type="match status" value="1"/>
</dbReference>
<dbReference type="PANTHER" id="PTHR48081:SF8">
    <property type="entry name" value="ALPHA_BETA HYDROLASE FOLD-3 DOMAIN-CONTAINING PROTEIN-RELATED"/>
    <property type="match status" value="1"/>
</dbReference>
<dbReference type="InterPro" id="IPR029058">
    <property type="entry name" value="AB_hydrolase_fold"/>
</dbReference>
<sequence>MTKPITPDMIDPELRAPLAKMPNAPLHAGWFRALAPFLMRLQRRPPTPGVSIEVRKAPACRIYRPQNVRSDGALLWIHGGGYVVGMASMDDVLCGQVAAELGLTVVSAEYRLAPKHPYPAALNDCHAVWCWLLAEAKTLGIDPQGIAIGGISAGGGLAAALVQRVCDEEGPEPAAQWLMAPMLDDRTAAHRDLDELAHPLWNNAINRFGWRSYLGREPGAVEVSSHAAPARHEDLSGLPPAWIGVGAIELFHDEDVDYARRLEAAGVPVALEVVPNAPHGFEAWGRGTQITERYLAKAIRWLGEQVG</sequence>
<evidence type="ECO:0000259" key="2">
    <source>
        <dbReference type="Pfam" id="PF07859"/>
    </source>
</evidence>
<dbReference type="SUPFAM" id="SSF53474">
    <property type="entry name" value="alpha/beta-Hydrolases"/>
    <property type="match status" value="1"/>
</dbReference>
<keyword evidence="4" id="KW-1185">Reference proteome</keyword>
<organism evidence="3 4">
    <name type="scientific">Novosphingobium chloroacetimidivorans</name>
    <dbReference type="NCBI Taxonomy" id="1428314"/>
    <lineage>
        <taxon>Bacteria</taxon>
        <taxon>Pseudomonadati</taxon>
        <taxon>Pseudomonadota</taxon>
        <taxon>Alphaproteobacteria</taxon>
        <taxon>Sphingomonadales</taxon>
        <taxon>Sphingomonadaceae</taxon>
        <taxon>Novosphingobium</taxon>
    </lineage>
</organism>
<dbReference type="EMBL" id="JACHLR010000001">
    <property type="protein sequence ID" value="MBB4857147.1"/>
    <property type="molecule type" value="Genomic_DNA"/>
</dbReference>
<proteinExistence type="predicted"/>
<evidence type="ECO:0000313" key="3">
    <source>
        <dbReference type="EMBL" id="MBB4857147.1"/>
    </source>
</evidence>
<keyword evidence="1" id="KW-0378">Hydrolase</keyword>
<feature type="domain" description="Alpha/beta hydrolase fold-3" evidence="2">
    <location>
        <begin position="74"/>
        <end position="282"/>
    </location>
</feature>
<evidence type="ECO:0000313" key="4">
    <source>
        <dbReference type="Proteomes" id="UP000555448"/>
    </source>
</evidence>
<reference evidence="3 4" key="1">
    <citation type="submission" date="2020-08" db="EMBL/GenBank/DDBJ databases">
        <title>Functional genomics of gut bacteria from endangered species of beetles.</title>
        <authorList>
            <person name="Carlos-Shanley C."/>
        </authorList>
    </citation>
    <scope>NUCLEOTIDE SEQUENCE [LARGE SCALE GENOMIC DNA]</scope>
    <source>
        <strain evidence="3 4">S00245</strain>
    </source>
</reference>
<dbReference type="InterPro" id="IPR050300">
    <property type="entry name" value="GDXG_lipolytic_enzyme"/>
</dbReference>
<name>A0A7W7K6H2_9SPHN</name>
<dbReference type="Pfam" id="PF07859">
    <property type="entry name" value="Abhydrolase_3"/>
    <property type="match status" value="1"/>
</dbReference>
<dbReference type="RefSeq" id="WP_184242294.1">
    <property type="nucleotide sequence ID" value="NZ_JACHLR010000001.1"/>
</dbReference>
<evidence type="ECO:0000256" key="1">
    <source>
        <dbReference type="ARBA" id="ARBA00022801"/>
    </source>
</evidence>